<evidence type="ECO:0000313" key="3">
    <source>
        <dbReference type="EMBL" id="KGN94949.1"/>
    </source>
</evidence>
<keyword evidence="2" id="KW-0378">Hydrolase</keyword>
<dbReference type="Proteomes" id="UP000030136">
    <property type="component" value="Unassembled WGS sequence"/>
</dbReference>
<protein>
    <submittedName>
        <fullName evidence="3">Thioesterase</fullName>
    </submittedName>
</protein>
<dbReference type="Pfam" id="PF13279">
    <property type="entry name" value="4HBT_2"/>
    <property type="match status" value="1"/>
</dbReference>
<dbReference type="Gene3D" id="3.10.129.10">
    <property type="entry name" value="Hotdog Thioesterase"/>
    <property type="match status" value="1"/>
</dbReference>
<reference evidence="3 4" key="1">
    <citation type="submission" date="2014-08" db="EMBL/GenBank/DDBJ databases">
        <title>Porphyromonas crevioricanis strain:COT-253_OH1447 Genome sequencing.</title>
        <authorList>
            <person name="Wallis C."/>
            <person name="Deusch O."/>
            <person name="O'Flynn C."/>
            <person name="Davis I."/>
            <person name="Jospin G."/>
            <person name="Darling A.E."/>
            <person name="Coil D.A."/>
            <person name="Alexiev A."/>
            <person name="Horsfall A."/>
            <person name="Kirkwood N."/>
            <person name="Harris S."/>
            <person name="Eisen J.A."/>
        </authorList>
    </citation>
    <scope>NUCLEOTIDE SEQUENCE [LARGE SCALE GENOMIC DNA]</scope>
    <source>
        <strain evidence="4">COT-253 OH1447</strain>
    </source>
</reference>
<evidence type="ECO:0000313" key="4">
    <source>
        <dbReference type="Proteomes" id="UP000030136"/>
    </source>
</evidence>
<dbReference type="PANTHER" id="PTHR31793:SF27">
    <property type="entry name" value="NOVEL THIOESTERASE SUPERFAMILY DOMAIN AND SAPOSIN A-TYPE DOMAIN CONTAINING PROTEIN (0610012H03RIK)"/>
    <property type="match status" value="1"/>
</dbReference>
<name>A0AB34PFU7_9PORP</name>
<evidence type="ECO:0000256" key="2">
    <source>
        <dbReference type="ARBA" id="ARBA00022801"/>
    </source>
</evidence>
<proteinExistence type="inferred from homology"/>
<dbReference type="SUPFAM" id="SSF54637">
    <property type="entry name" value="Thioesterase/thiol ester dehydrase-isomerase"/>
    <property type="match status" value="1"/>
</dbReference>
<dbReference type="CDD" id="cd00586">
    <property type="entry name" value="4HBT"/>
    <property type="match status" value="1"/>
</dbReference>
<dbReference type="PANTHER" id="PTHR31793">
    <property type="entry name" value="4-HYDROXYBENZOYL-COA THIOESTERASE FAMILY MEMBER"/>
    <property type="match status" value="1"/>
</dbReference>
<dbReference type="InterPro" id="IPR029069">
    <property type="entry name" value="HotDog_dom_sf"/>
</dbReference>
<gene>
    <name evidence="3" type="ORF">HQ38_05375</name>
</gene>
<sequence>MKKKKYIYSVPMKVRDYECDIQGVVNNANYQHYMEHARHEFWEALGSGFAEMHDQGLDAFVRSVNITYKTALRPGDKFDSCLNCRKDGAKLVFDQGIVREDGTVCAVGVVEAVAVLNGQITRGEHFDALMDIIHNQFPEDAE</sequence>
<accession>A0AB34PFU7</accession>
<comment type="caution">
    <text evidence="3">The sequence shown here is derived from an EMBL/GenBank/DDBJ whole genome shotgun (WGS) entry which is preliminary data.</text>
</comment>
<organism evidence="3 4">
    <name type="scientific">Porphyromonas crevioricanis</name>
    <dbReference type="NCBI Taxonomy" id="393921"/>
    <lineage>
        <taxon>Bacteria</taxon>
        <taxon>Pseudomonadati</taxon>
        <taxon>Bacteroidota</taxon>
        <taxon>Bacteroidia</taxon>
        <taxon>Bacteroidales</taxon>
        <taxon>Porphyromonadaceae</taxon>
        <taxon>Porphyromonas</taxon>
    </lineage>
</organism>
<dbReference type="GO" id="GO:0047617">
    <property type="term" value="F:fatty acyl-CoA hydrolase activity"/>
    <property type="evidence" value="ECO:0007669"/>
    <property type="project" value="TreeGrafter"/>
</dbReference>
<dbReference type="AlphaFoldDB" id="A0AB34PFU7"/>
<dbReference type="RefSeq" id="WP_023938124.1">
    <property type="nucleotide sequence ID" value="NZ_FUXH01000006.1"/>
</dbReference>
<evidence type="ECO:0000256" key="1">
    <source>
        <dbReference type="ARBA" id="ARBA00005953"/>
    </source>
</evidence>
<dbReference type="InterPro" id="IPR050563">
    <property type="entry name" value="4-hydroxybenzoyl-CoA_TE"/>
</dbReference>
<comment type="similarity">
    <text evidence="1">Belongs to the 4-hydroxybenzoyl-CoA thioesterase family.</text>
</comment>
<dbReference type="EMBL" id="JQJC01000014">
    <property type="protein sequence ID" value="KGN94949.1"/>
    <property type="molecule type" value="Genomic_DNA"/>
</dbReference>